<dbReference type="Gene3D" id="3.40.50.300">
    <property type="entry name" value="P-loop containing nucleotide triphosphate hydrolases"/>
    <property type="match status" value="1"/>
</dbReference>
<reference evidence="2" key="1">
    <citation type="submission" date="2021-02" db="EMBL/GenBank/DDBJ databases">
        <authorList>
            <person name="Han P."/>
        </authorList>
    </citation>
    <scope>NUCLEOTIDE SEQUENCE</scope>
    <source>
        <strain evidence="2">Candidatus Nitrotoga sp. ZN8</strain>
    </source>
</reference>
<evidence type="ECO:0000313" key="2">
    <source>
        <dbReference type="EMBL" id="CAE6728982.1"/>
    </source>
</evidence>
<gene>
    <name evidence="2" type="ORF">NTGZN8_40043</name>
</gene>
<proteinExistence type="predicted"/>
<organism evidence="2 3">
    <name type="scientific">Candidatus Nitrotoga fabula</name>
    <dbReference type="NCBI Taxonomy" id="2182327"/>
    <lineage>
        <taxon>Bacteria</taxon>
        <taxon>Pseudomonadati</taxon>
        <taxon>Pseudomonadota</taxon>
        <taxon>Betaproteobacteria</taxon>
        <taxon>Nitrosomonadales</taxon>
        <taxon>Gallionellaceae</taxon>
        <taxon>Candidatus Nitrotoga</taxon>
    </lineage>
</organism>
<evidence type="ECO:0000313" key="3">
    <source>
        <dbReference type="Proteomes" id="UP000675882"/>
    </source>
</evidence>
<sequence length="578" mass="65839">MNTYERVKEKLEILLSDTDRKVIALTGLWGIGKTYLWEDLRKTADKKFKSATYISIFGAKNIEEVKTRILKNVYFDDTRDSKNLIAKCKVWGNTIKSFVTKSKLGKIANSAAIKFSGISLAEASLILLPTLVKNKLIVIDDIERCGKTLKVGELMGFLNEYSESYQNQFLILLNTDKLHEPGKWKELHEKVIDAEVVLNPTSKECFEKAKGHANFVQEKAVIDAIEILEIQNIRVIKRIITHVKEIADKFDVQNLPTQCWVPSIVLLTAISFRAVENLPTIEYVRSYSRVRNLMVPSNSAETNNPNGIKWSMLLSRLELSYAGDFEIIFADYLETGLLEEDKLKNFFAIQNDEAKNKAAINKKNDFLNSVQWDSHTSDSELLETAKSLMEFIPDMTLKSNHQIYEAIMDLGGIDLADDYISQWEEHLGSPAFKMKEVPVSGLDNLPPKISQKIMKLREDAFPPLDLYEAIRQIEFGDISSNRVQKTLAQSTKCQYIEKLKILDKNQLRSFFKVHFDLMRTNSLIQDFEAGINNFRDACSDIVKFEKDSRLAKIITKAFDDNGLNLDSLLGGIEASERC</sequence>
<evidence type="ECO:0000259" key="1">
    <source>
        <dbReference type="Pfam" id="PF07693"/>
    </source>
</evidence>
<dbReference type="EMBL" id="CAJNBL010000034">
    <property type="protein sequence ID" value="CAE6728982.1"/>
    <property type="molecule type" value="Genomic_DNA"/>
</dbReference>
<keyword evidence="3" id="KW-1185">Reference proteome</keyword>
<dbReference type="SUPFAM" id="SSF52540">
    <property type="entry name" value="P-loop containing nucleoside triphosphate hydrolases"/>
    <property type="match status" value="1"/>
</dbReference>
<dbReference type="InterPro" id="IPR027417">
    <property type="entry name" value="P-loop_NTPase"/>
</dbReference>
<dbReference type="Pfam" id="PF07693">
    <property type="entry name" value="KAP_NTPase"/>
    <property type="match status" value="1"/>
</dbReference>
<dbReference type="InterPro" id="IPR011646">
    <property type="entry name" value="KAP_P-loop"/>
</dbReference>
<comment type="caution">
    <text evidence="2">The sequence shown here is derived from an EMBL/GenBank/DDBJ whole genome shotgun (WGS) entry which is preliminary data.</text>
</comment>
<dbReference type="Proteomes" id="UP000675882">
    <property type="component" value="Unassembled WGS sequence"/>
</dbReference>
<dbReference type="RefSeq" id="WP_213036432.1">
    <property type="nucleotide sequence ID" value="NZ_CAJNBL010000034.1"/>
</dbReference>
<dbReference type="AlphaFoldDB" id="A0A916BEC4"/>
<accession>A0A916BEC4</accession>
<feature type="domain" description="KAP NTPase" evidence="1">
    <location>
        <begin position="18"/>
        <end position="179"/>
    </location>
</feature>
<protein>
    <submittedName>
        <fullName evidence="2">KAP family P-loop domain protein</fullName>
    </submittedName>
</protein>
<name>A0A916BEC4_9PROT</name>